<sequence>MSRKIALKRLTRSDLTIFEYHFRNGNAGNQKSININRNIIEGEFYPNLTEVAEEREWEPFILNLTILGPGPSTPQVLPQKIIKGGTYKNWRLNGKLIPSPENEERYASLQAGDYAILEFIGAAWPTSMRMTLVAQGHDEDRALHESLSESYSEASMVSLDLAELEMIVELLQGVIPATHPIKDLLDSFDLEDAAQGGIHGIESLLDRRRARGVSHEELRKAKKAAESIGRQGEEILDQYFANQQKTGEIEDYRWVANENAISPFDFDRWQKGTRQLIDAKSTAGPFHNQLHISLAELKEMATSKDEYFLYRLYEVKNGFARLRQSGPMRYVARSLLKHFDSPPYCVQIDSISINPEELHFSDETIIDLYHHLDQA</sequence>
<gene>
    <name evidence="1" type="ORF">C1H70_17390</name>
</gene>
<dbReference type="EMBL" id="PNRG01000033">
    <property type="protein sequence ID" value="PMR78516.1"/>
    <property type="molecule type" value="Genomic_DNA"/>
</dbReference>
<dbReference type="Proteomes" id="UP000235547">
    <property type="component" value="Unassembled WGS sequence"/>
</dbReference>
<dbReference type="OrthoDB" id="6058508at2"/>
<reference evidence="1 2" key="1">
    <citation type="submission" date="2018-01" db="EMBL/GenBank/DDBJ databases">
        <title>Halomonas endophytica sp. nov., isolated from storage liquid in the stems of Populus euphratica.</title>
        <authorList>
            <person name="Chen C."/>
        </authorList>
    </citation>
    <scope>NUCLEOTIDE SEQUENCE [LARGE SCALE GENOMIC DNA]</scope>
    <source>
        <strain evidence="1 2">BZ-SZ-XJ27</strain>
    </source>
</reference>
<dbReference type="AlphaFoldDB" id="A0A2N7UDH5"/>
<proteinExistence type="predicted"/>
<evidence type="ECO:0000313" key="1">
    <source>
        <dbReference type="EMBL" id="PMR78516.1"/>
    </source>
</evidence>
<keyword evidence="2" id="KW-1185">Reference proteome</keyword>
<evidence type="ECO:0000313" key="2">
    <source>
        <dbReference type="Proteomes" id="UP000235547"/>
    </source>
</evidence>
<organism evidence="1 2">
    <name type="scientific">Halomonas urumqiensis</name>
    <dbReference type="NCBI Taxonomy" id="1684789"/>
    <lineage>
        <taxon>Bacteria</taxon>
        <taxon>Pseudomonadati</taxon>
        <taxon>Pseudomonadota</taxon>
        <taxon>Gammaproteobacteria</taxon>
        <taxon>Oceanospirillales</taxon>
        <taxon>Halomonadaceae</taxon>
        <taxon>Halomonas</taxon>
    </lineage>
</organism>
<comment type="caution">
    <text evidence="1">The sequence shown here is derived from an EMBL/GenBank/DDBJ whole genome shotgun (WGS) entry which is preliminary data.</text>
</comment>
<dbReference type="RefSeq" id="WP_102589577.1">
    <property type="nucleotide sequence ID" value="NZ_BNAE01000001.1"/>
</dbReference>
<accession>A0A2N7UDH5</accession>
<protein>
    <submittedName>
        <fullName evidence="1">Uncharacterized protein</fullName>
    </submittedName>
</protein>
<name>A0A2N7UDH5_9GAMM</name>